<dbReference type="InterPro" id="IPR045046">
    <property type="entry name" value="Vps9-like"/>
</dbReference>
<evidence type="ECO:0000313" key="4">
    <source>
        <dbReference type="EMBL" id="OZJ06295.1"/>
    </source>
</evidence>
<evidence type="ECO:0000313" key="5">
    <source>
        <dbReference type="Proteomes" id="UP000242875"/>
    </source>
</evidence>
<dbReference type="OrthoDB" id="300289at2759"/>
<gene>
    <name evidence="4" type="ORF">BZG36_00710</name>
</gene>
<feature type="region of interest" description="Disordered" evidence="1">
    <location>
        <begin position="824"/>
        <end position="883"/>
    </location>
</feature>
<feature type="compositionally biased region" description="Basic and acidic residues" evidence="1">
    <location>
        <begin position="377"/>
        <end position="390"/>
    </location>
</feature>
<evidence type="ECO:0000259" key="3">
    <source>
        <dbReference type="PROSITE" id="PS51205"/>
    </source>
</evidence>
<evidence type="ECO:0000256" key="1">
    <source>
        <dbReference type="SAM" id="MobiDB-lite"/>
    </source>
</evidence>
<dbReference type="Pfam" id="PF18151">
    <property type="entry name" value="DUF5601"/>
    <property type="match status" value="1"/>
</dbReference>
<evidence type="ECO:0000259" key="2">
    <source>
        <dbReference type="PROSITE" id="PS51140"/>
    </source>
</evidence>
<dbReference type="SUPFAM" id="SSF50249">
    <property type="entry name" value="Nucleic acid-binding proteins"/>
    <property type="match status" value="1"/>
</dbReference>
<sequence length="999" mass="113877">MSHDATYPEALWGLDPLFWVHVKLFIVDIYRLKQGDVFNDVYRYGNHNIRHVEVLGLLRGIERSHSVTTYIIDDGTEAIYCVLWRTDPPLFPFGTRLTVQGKITEFRGARQITIHEVGIEKDPNYETYFWLNAIKLKVDVYDKPFIISEHMMHAIREQRLDDANGASRLNLPSTHDINPDSKFKNVVRRLIENQVGGRFYFDELQAWDGIKQAAQACFSENTNVATQNHYQQFAKAIRQLVKEGYLIVIDSEQDLYEVVQDLKNLGPAIVEIMKSAMRTYGIRDAGVRIEFIASKLCEQQMYRSIPRARIDACMSVLLENGIVGSLMSGEKDETEGRPPELKETPQGTKPLTSDDDVAAQQVSPQERKRGPTTNLELQDKSVDMTRKGSETSDLGINLAEDTPPTNGEQDQQFMDIITQFDSVGIGDRDEEATSSAVTPKTESRLSLLSHSQDGRPPMSPTSSRSYSNLSAPPPPPKLSPPKEQIPFDFNLFLQHMRMWQATPILRWFKSFLREFEKRPWSVNEQVKIVQDFLEFIYGKMRENVIWAQASEEEFTNAKEGMEKLVMNRLYPYTYSPKTTDDQERDRILQHKIAIFSWVTEEHLDIPLALRNDDFVEFAGSELLKMNNFKAPRDKLICILNCSKVIYALLREGHTGNEHLNADKFLPVLIYVVLRSNPPQLISNIQYISRFRNEEVLNSEAGYYLTNLAAASSFIEALDSHRLSISRAEFDKQIEERLQELEEVGEIGPEADPRSPVRYDNAIHPIEAANNAQRSLIDKAEVEAFFKKSTSFAERAFQRSVSSVNKIIQDINEGLDSDDESLIQDHSRQQSHAPQGHHYLQPSSAMNPSYNPRRTPQLPPRQSSWDRQSKPQIYPGLMSGNTEGSKHAYATQPALVPAAHVQNAYAKRYQHLQHPRDSNSAEIPVQAPQYQSGPSYPPDLVQLNPNIAVHHFRQSMETLTAMFPNVDKEVCEMILQENRGHLANSIDTLLDMSDPQQPSS</sequence>
<proteinExistence type="predicted"/>
<dbReference type="Gene3D" id="1.10.246.120">
    <property type="match status" value="1"/>
</dbReference>
<reference evidence="4 5" key="1">
    <citation type="journal article" date="2017" name="Mycologia">
        <title>Bifiguratus adelaidae, gen. et sp. nov., a new member of Mucoromycotina in endophytic and soil-dwelling habitats.</title>
        <authorList>
            <person name="Torres-Cruz T.J."/>
            <person name="Billingsley Tobias T.L."/>
            <person name="Almatruk M."/>
            <person name="Hesse C."/>
            <person name="Kuske C.R."/>
            <person name="Desiro A."/>
            <person name="Benucci G.M."/>
            <person name="Bonito G."/>
            <person name="Stajich J.E."/>
            <person name="Dunlap C."/>
            <person name="Arnold A.E."/>
            <person name="Porras-Alfaro A."/>
        </authorList>
    </citation>
    <scope>NUCLEOTIDE SEQUENCE [LARGE SCALE GENOMIC DNA]</scope>
    <source>
        <strain evidence="4 5">AZ0501</strain>
    </source>
</reference>
<dbReference type="PANTHER" id="PTHR23101">
    <property type="entry name" value="RAB GDP/GTP EXCHANGE FACTOR"/>
    <property type="match status" value="1"/>
</dbReference>
<dbReference type="SUPFAM" id="SSF109993">
    <property type="entry name" value="VPS9 domain"/>
    <property type="match status" value="1"/>
</dbReference>
<name>A0A261Y6S0_9FUNG</name>
<dbReference type="InterPro" id="IPR037191">
    <property type="entry name" value="VPS9_dom_sf"/>
</dbReference>
<feature type="compositionally biased region" description="Polar residues" evidence="1">
    <location>
        <begin position="840"/>
        <end position="865"/>
    </location>
</feature>
<dbReference type="SMART" id="SM00546">
    <property type="entry name" value="CUE"/>
    <property type="match status" value="1"/>
</dbReference>
<evidence type="ECO:0008006" key="6">
    <source>
        <dbReference type="Google" id="ProtNLM"/>
    </source>
</evidence>
<dbReference type="Gene3D" id="1.10.8.10">
    <property type="entry name" value="DNA helicase RuvA subunit, C-terminal domain"/>
    <property type="match status" value="1"/>
</dbReference>
<dbReference type="GO" id="GO:0030139">
    <property type="term" value="C:endocytic vesicle"/>
    <property type="evidence" value="ECO:0007669"/>
    <property type="project" value="TreeGrafter"/>
</dbReference>
<dbReference type="InterPro" id="IPR012340">
    <property type="entry name" value="NA-bd_OB-fold"/>
</dbReference>
<dbReference type="InterPro" id="IPR041545">
    <property type="entry name" value="DUF5601"/>
</dbReference>
<dbReference type="Pfam" id="PF02204">
    <property type="entry name" value="VPS9"/>
    <property type="match status" value="1"/>
</dbReference>
<protein>
    <recommendedName>
        <fullName evidence="6">VPS9 domain-containing protein</fullName>
    </recommendedName>
</protein>
<dbReference type="AlphaFoldDB" id="A0A261Y6S0"/>
<dbReference type="GO" id="GO:0016192">
    <property type="term" value="P:vesicle-mediated transport"/>
    <property type="evidence" value="ECO:0007669"/>
    <property type="project" value="InterPro"/>
</dbReference>
<dbReference type="SUPFAM" id="SSF46934">
    <property type="entry name" value="UBA-like"/>
    <property type="match status" value="1"/>
</dbReference>
<dbReference type="GO" id="GO:0005085">
    <property type="term" value="F:guanyl-nucleotide exchange factor activity"/>
    <property type="evidence" value="ECO:0007669"/>
    <property type="project" value="InterPro"/>
</dbReference>
<dbReference type="InterPro" id="IPR003892">
    <property type="entry name" value="CUE"/>
</dbReference>
<dbReference type="EMBL" id="MVBO01000004">
    <property type="protein sequence ID" value="OZJ06295.1"/>
    <property type="molecule type" value="Genomic_DNA"/>
</dbReference>
<dbReference type="PROSITE" id="PS51205">
    <property type="entry name" value="VPS9"/>
    <property type="match status" value="1"/>
</dbReference>
<organism evidence="4 5">
    <name type="scientific">Bifiguratus adelaidae</name>
    <dbReference type="NCBI Taxonomy" id="1938954"/>
    <lineage>
        <taxon>Eukaryota</taxon>
        <taxon>Fungi</taxon>
        <taxon>Fungi incertae sedis</taxon>
        <taxon>Mucoromycota</taxon>
        <taxon>Mucoromycotina</taxon>
        <taxon>Endogonomycetes</taxon>
        <taxon>Endogonales</taxon>
        <taxon>Endogonales incertae sedis</taxon>
        <taxon>Bifiguratus</taxon>
    </lineage>
</organism>
<dbReference type="PANTHER" id="PTHR23101:SF25">
    <property type="entry name" value="GTPASE-ACTIVATING PROTEIN AND VPS9 DOMAIN-CONTAINING PROTEIN 1"/>
    <property type="match status" value="1"/>
</dbReference>
<dbReference type="PROSITE" id="PS51140">
    <property type="entry name" value="CUE"/>
    <property type="match status" value="1"/>
</dbReference>
<dbReference type="GO" id="GO:0043130">
    <property type="term" value="F:ubiquitin binding"/>
    <property type="evidence" value="ECO:0007669"/>
    <property type="project" value="InterPro"/>
</dbReference>
<keyword evidence="5" id="KW-1185">Reference proteome</keyword>
<feature type="domain" description="VPS9" evidence="3">
    <location>
        <begin position="582"/>
        <end position="723"/>
    </location>
</feature>
<dbReference type="Gene3D" id="2.40.50.140">
    <property type="entry name" value="Nucleic acid-binding proteins"/>
    <property type="match status" value="1"/>
</dbReference>
<dbReference type="Pfam" id="PF02845">
    <property type="entry name" value="CUE"/>
    <property type="match status" value="1"/>
</dbReference>
<dbReference type="GO" id="GO:0005829">
    <property type="term" value="C:cytosol"/>
    <property type="evidence" value="ECO:0007669"/>
    <property type="project" value="TreeGrafter"/>
</dbReference>
<feature type="compositionally biased region" description="Polar residues" evidence="1">
    <location>
        <begin position="433"/>
        <end position="451"/>
    </location>
</feature>
<feature type="region of interest" description="Disordered" evidence="1">
    <location>
        <begin position="328"/>
        <end position="409"/>
    </location>
</feature>
<comment type="caution">
    <text evidence="4">The sequence shown here is derived from an EMBL/GenBank/DDBJ whole genome shotgun (WGS) entry which is preliminary data.</text>
</comment>
<feature type="region of interest" description="Disordered" evidence="1">
    <location>
        <begin position="428"/>
        <end position="482"/>
    </location>
</feature>
<dbReference type="Proteomes" id="UP000242875">
    <property type="component" value="Unassembled WGS sequence"/>
</dbReference>
<feature type="domain" description="CUE" evidence="2">
    <location>
        <begin position="950"/>
        <end position="993"/>
    </location>
</feature>
<dbReference type="GO" id="GO:0031267">
    <property type="term" value="F:small GTPase binding"/>
    <property type="evidence" value="ECO:0007669"/>
    <property type="project" value="TreeGrafter"/>
</dbReference>
<dbReference type="InterPro" id="IPR009060">
    <property type="entry name" value="UBA-like_sf"/>
</dbReference>
<dbReference type="SMART" id="SM00167">
    <property type="entry name" value="VPS9"/>
    <property type="match status" value="1"/>
</dbReference>
<accession>A0A261Y6S0</accession>
<dbReference type="Gene3D" id="1.20.1050.80">
    <property type="entry name" value="VPS9 domain"/>
    <property type="match status" value="1"/>
</dbReference>
<dbReference type="InterPro" id="IPR003123">
    <property type="entry name" value="VPS9"/>
</dbReference>
<feature type="compositionally biased region" description="Basic and acidic residues" evidence="1">
    <location>
        <begin position="329"/>
        <end position="343"/>
    </location>
</feature>